<dbReference type="SUPFAM" id="SSF69065">
    <property type="entry name" value="RNase III domain-like"/>
    <property type="match status" value="2"/>
</dbReference>
<feature type="domain" description="RNase III" evidence="17">
    <location>
        <begin position="1105"/>
        <end position="1289"/>
    </location>
</feature>
<keyword evidence="5" id="KW-0677">Repeat</keyword>
<evidence type="ECO:0000256" key="5">
    <source>
        <dbReference type="ARBA" id="ARBA00022737"/>
    </source>
</evidence>
<feature type="domain" description="Dicer dsRNA-binding fold" evidence="20">
    <location>
        <begin position="575"/>
        <end position="669"/>
    </location>
</feature>
<reference evidence="21" key="1">
    <citation type="submission" date="2022-12" db="EMBL/GenBank/DDBJ databases">
        <authorList>
            <person name="Petersen C."/>
        </authorList>
    </citation>
    <scope>NUCLEOTIDE SEQUENCE</scope>
    <source>
        <strain evidence="21">IBT 29495</strain>
    </source>
</reference>
<evidence type="ECO:0000256" key="8">
    <source>
        <dbReference type="ARBA" id="ARBA00022806"/>
    </source>
</evidence>
<evidence type="ECO:0000259" key="20">
    <source>
        <dbReference type="PROSITE" id="PS51327"/>
    </source>
</evidence>
<keyword evidence="6" id="KW-0547">Nucleotide-binding</keyword>
<dbReference type="Proteomes" id="UP001149954">
    <property type="component" value="Unassembled WGS sequence"/>
</dbReference>
<evidence type="ECO:0000256" key="12">
    <source>
        <dbReference type="ARBA" id="ARBA00023118"/>
    </source>
</evidence>
<feature type="domain" description="Helicase ATP-binding" evidence="18">
    <location>
        <begin position="35"/>
        <end position="220"/>
    </location>
</feature>
<dbReference type="PROSITE" id="PS51327">
    <property type="entry name" value="DICER_DSRBF"/>
    <property type="match status" value="1"/>
</dbReference>
<dbReference type="Pfam" id="PF03368">
    <property type="entry name" value="Dicer_dimer"/>
    <property type="match status" value="1"/>
</dbReference>
<sequence length="1393" mass="157098">PIVYGLILDLLFIMGSTGVSSDGAAYRSRGYQLEMLDASRKENIIVAMDTGSGKTHMHVWGAILRIIDELEKCNSPDKLIWFLAPTVALSLQQHEVITSQIVSVKTKVLTGLDNVDRWTEQGAWDKVLKDIRVVVSTYAVLADALGHGFVQLSRLSLIIFDEAHHCTRRHPANKIMQNHYHPTLLRSGPNAVPRILGLTASPVVRSSQNELERIESNLNAVCKTPRVHRTEFFENTHRPHLERVNYIHFDEARYGFGSRLLSSLIECCRAYNIEDDPWIESLRSKDQTVELTKALATGKTFCSEQLRIFQARSRHIYEELGGWAADFFISASIDQLQFSIQDASEMSHLDQMERIYLLELLIAMPAPGLAEESNHVSIKFEMLLNFLDKMDRPGFSGLLFAKQRATVSVLARIISLHPKTRDRFQCAAYVGWATDTSRKGCLGDLLHRDMQRNTLDDFRAGRKNLIVSTDVLEEGIDISACSLVICFDKPANLKSFVQRRGRARHRESTYAVMISNEDELLSLHKWQELEQVMTKAYQDDERKRRELYELEAAEEGVNERLWVEKTSALLTADDAVQHLHHFCAVLPVDDFSDNRPMFSFEENSVGLLLGTVTLPNSVHPTVRRTTGKSWWRTERAARKETAFQAYKALYSYGLVNDNLLPLTRKPELRFSEQTTLPSIIPAAEQYDPYVELTQGWASGQLCQTRLKICSNGAVDEDLAISLILPRFTPTPHPIPLYWEPETSMKLYFDPQMSSFETTAERLDQMKRITALYLQAPSSRQRGDDRDFVALFIPDIAHEHLGEWLAVYEGKEPAMDAYLRNPTLPPTGIVRDQSKFSEPRTFSRWIVPTEISKSSPIEIECFSLPRRRNLLQMRAPNIAEDAETDAPKKSYTLPASACIIDKLPAKQGLFGLFISAILDRLEAFLVAHRLNDTILKGVRIQNIDHVITAISAPIAQASTNYQRYEFFGDSVLKFTVSCQLFFRNTKWHEGYLSESRDKLIQNTRLARAALDTGIDCFILTNRFTPRKWVAPLISNKLESSKAKRNISTKVLADVVESLIGAAYVDGGIRKAQACLHRFLPEIDLFTDDISPLILPEGKGVSNLINHHRLAGLIGYTFQDPALLTEALTHASCEYDTSTQSYQRLEFLGDAVLDMVVMAVIAAHPVEMDQGPMTLLKHSVVNANLLAFFCMELCAPDEPSHITQFTNGDRNLAPHDDDQIHLWHFLRSHGPNIKSAQEACLDRHKGLRGEIRDALEHGTKYPWELFTRLRADKFLSDIIESVLGAIFIDCGGDLDVCHAFVERIGLVWYIQRVIADGVNVVHPRNIAQNMVKGAGTLVFKRKRVESGGVATYRCSAVVNQTEIALVEGCASAEEAEVKVANVAIEHLKLHPIVST</sequence>
<dbReference type="Pfam" id="PF00271">
    <property type="entry name" value="Helicase_C"/>
    <property type="match status" value="1"/>
</dbReference>
<evidence type="ECO:0000259" key="19">
    <source>
        <dbReference type="PROSITE" id="PS51194"/>
    </source>
</evidence>
<gene>
    <name evidence="21" type="ORF">N7463_003331</name>
</gene>
<feature type="signal peptide" evidence="16">
    <location>
        <begin position="1"/>
        <end position="18"/>
    </location>
</feature>
<evidence type="ECO:0000256" key="15">
    <source>
        <dbReference type="PROSITE-ProRule" id="PRU00657"/>
    </source>
</evidence>
<comment type="function">
    <text evidence="14">Dicer-like endonuclease involved in cleaving double-stranded RNA in the RNA interference (RNAi) pathway. Produces 21 to 25 bp dsRNAs (siRNAs) which target the selective destruction of homologous RNAs leading to sequence-specific suppression of gene expression, called post-transcriptional gene silencing (PTGS). Part of a broad host defense response against viral infection and transposons.</text>
</comment>
<evidence type="ECO:0000313" key="22">
    <source>
        <dbReference type="Proteomes" id="UP001149954"/>
    </source>
</evidence>
<dbReference type="InterPro" id="IPR038248">
    <property type="entry name" value="Dicer_dimer_sf"/>
</dbReference>
<dbReference type="CDD" id="cd18034">
    <property type="entry name" value="DEXHc_dicer"/>
    <property type="match status" value="1"/>
</dbReference>
<dbReference type="PROSITE" id="PS50142">
    <property type="entry name" value="RNASE_3_2"/>
    <property type="match status" value="2"/>
</dbReference>
<evidence type="ECO:0000256" key="3">
    <source>
        <dbReference type="ARBA" id="ARBA00022721"/>
    </source>
</evidence>
<evidence type="ECO:0000256" key="1">
    <source>
        <dbReference type="ARBA" id="ARBA00001936"/>
    </source>
</evidence>
<feature type="domain" description="Helicase C-terminal" evidence="19">
    <location>
        <begin position="382"/>
        <end position="548"/>
    </location>
</feature>
<feature type="domain" description="RNase III" evidence="17">
    <location>
        <begin position="936"/>
        <end position="1066"/>
    </location>
</feature>
<dbReference type="CDD" id="cd18802">
    <property type="entry name" value="SF2_C_dicer"/>
    <property type="match status" value="1"/>
</dbReference>
<proteinExistence type="inferred from homology"/>
<dbReference type="InterPro" id="IPR011545">
    <property type="entry name" value="DEAD/DEAH_box_helicase_dom"/>
</dbReference>
<evidence type="ECO:0000256" key="4">
    <source>
        <dbReference type="ARBA" id="ARBA00022723"/>
    </source>
</evidence>
<keyword evidence="13" id="KW-0464">Manganese</keyword>
<dbReference type="SMART" id="SM00490">
    <property type="entry name" value="HELICc"/>
    <property type="match status" value="1"/>
</dbReference>
<keyword evidence="4" id="KW-0479">Metal-binding</keyword>
<dbReference type="OrthoDB" id="416741at2759"/>
<feature type="chain" id="PRO_5040983028" description="Dicer-like protein 2" evidence="16">
    <location>
        <begin position="19"/>
        <end position="1393"/>
    </location>
</feature>
<name>A0A9W9Y2C5_9EURO</name>
<comment type="cofactor">
    <cofactor evidence="2">
        <name>Mg(2+)</name>
        <dbReference type="ChEBI" id="CHEBI:18420"/>
    </cofactor>
</comment>
<evidence type="ECO:0000256" key="6">
    <source>
        <dbReference type="ARBA" id="ARBA00022741"/>
    </source>
</evidence>
<evidence type="ECO:0000259" key="18">
    <source>
        <dbReference type="PROSITE" id="PS51192"/>
    </source>
</evidence>
<dbReference type="GO" id="GO:0030422">
    <property type="term" value="P:siRNA processing"/>
    <property type="evidence" value="ECO:0007669"/>
    <property type="project" value="TreeGrafter"/>
</dbReference>
<dbReference type="Gene3D" id="3.30.160.380">
    <property type="entry name" value="Dicer dimerisation domain"/>
    <property type="match status" value="1"/>
</dbReference>
<feature type="non-terminal residue" evidence="21">
    <location>
        <position position="1393"/>
    </location>
</feature>
<evidence type="ECO:0000256" key="11">
    <source>
        <dbReference type="ARBA" id="ARBA00022884"/>
    </source>
</evidence>
<comment type="cofactor">
    <cofactor evidence="1">
        <name>Mn(2+)</name>
        <dbReference type="ChEBI" id="CHEBI:29035"/>
    </cofactor>
</comment>
<dbReference type="CDD" id="cd00593">
    <property type="entry name" value="RIBOc"/>
    <property type="match status" value="2"/>
</dbReference>
<dbReference type="PANTHER" id="PTHR14950">
    <property type="entry name" value="DICER-RELATED"/>
    <property type="match status" value="1"/>
</dbReference>
<evidence type="ECO:0008006" key="23">
    <source>
        <dbReference type="Google" id="ProtNLM"/>
    </source>
</evidence>
<organism evidence="21 22">
    <name type="scientific">Penicillium fimorum</name>
    <dbReference type="NCBI Taxonomy" id="1882269"/>
    <lineage>
        <taxon>Eukaryota</taxon>
        <taxon>Fungi</taxon>
        <taxon>Dikarya</taxon>
        <taxon>Ascomycota</taxon>
        <taxon>Pezizomycotina</taxon>
        <taxon>Eurotiomycetes</taxon>
        <taxon>Eurotiomycetidae</taxon>
        <taxon>Eurotiales</taxon>
        <taxon>Aspergillaceae</taxon>
        <taxon>Penicillium</taxon>
    </lineage>
</organism>
<evidence type="ECO:0000256" key="10">
    <source>
        <dbReference type="ARBA" id="ARBA00022842"/>
    </source>
</evidence>
<comment type="caution">
    <text evidence="21">The sequence shown here is derived from an EMBL/GenBank/DDBJ whole genome shotgun (WGS) entry which is preliminary data.</text>
</comment>
<dbReference type="GO" id="GO:0005634">
    <property type="term" value="C:nucleus"/>
    <property type="evidence" value="ECO:0007669"/>
    <property type="project" value="TreeGrafter"/>
</dbReference>
<dbReference type="GO" id="GO:0046872">
    <property type="term" value="F:metal ion binding"/>
    <property type="evidence" value="ECO:0007669"/>
    <property type="project" value="UniProtKB-KW"/>
</dbReference>
<reference evidence="21" key="2">
    <citation type="journal article" date="2023" name="IMA Fungus">
        <title>Comparative genomic study of the Penicillium genus elucidates a diverse pangenome and 15 lateral gene transfer events.</title>
        <authorList>
            <person name="Petersen C."/>
            <person name="Sorensen T."/>
            <person name="Nielsen M.R."/>
            <person name="Sondergaard T.E."/>
            <person name="Sorensen J.L."/>
            <person name="Fitzpatrick D.A."/>
            <person name="Frisvad J.C."/>
            <person name="Nielsen K.L."/>
        </authorList>
    </citation>
    <scope>NUCLEOTIDE SEQUENCE</scope>
    <source>
        <strain evidence="21">IBT 29495</strain>
    </source>
</reference>
<dbReference type="InterPro" id="IPR014001">
    <property type="entry name" value="Helicase_ATP-bd"/>
</dbReference>
<evidence type="ECO:0000259" key="17">
    <source>
        <dbReference type="PROSITE" id="PS50142"/>
    </source>
</evidence>
<keyword evidence="8" id="KW-0347">Helicase</keyword>
<dbReference type="GO" id="GO:0050688">
    <property type="term" value="P:regulation of defense response to virus"/>
    <property type="evidence" value="ECO:0007669"/>
    <property type="project" value="UniProtKB-KW"/>
</dbReference>
<keyword evidence="12" id="KW-0051">Antiviral defense</keyword>
<dbReference type="InterPro" id="IPR005034">
    <property type="entry name" value="Dicer_dimerisation"/>
</dbReference>
<dbReference type="Gene3D" id="1.10.1520.10">
    <property type="entry name" value="Ribonuclease III domain"/>
    <property type="match status" value="2"/>
</dbReference>
<dbReference type="PANTHER" id="PTHR14950:SF37">
    <property type="entry name" value="ENDORIBONUCLEASE DICER"/>
    <property type="match status" value="1"/>
</dbReference>
<protein>
    <recommendedName>
        <fullName evidence="23">Dicer-like protein 2</fullName>
    </recommendedName>
</protein>
<comment type="similarity">
    <text evidence="15">Belongs to the helicase family. Dicer subfamily.</text>
</comment>
<evidence type="ECO:0000256" key="2">
    <source>
        <dbReference type="ARBA" id="ARBA00001946"/>
    </source>
</evidence>
<dbReference type="GO" id="GO:0051607">
    <property type="term" value="P:defense response to virus"/>
    <property type="evidence" value="ECO:0007669"/>
    <property type="project" value="UniProtKB-KW"/>
</dbReference>
<dbReference type="SMART" id="SM00535">
    <property type="entry name" value="RIBOc"/>
    <property type="match status" value="2"/>
</dbReference>
<keyword evidence="16" id="KW-0732">Signal</keyword>
<dbReference type="PROSITE" id="PS51194">
    <property type="entry name" value="HELICASE_CTER"/>
    <property type="match status" value="1"/>
</dbReference>
<evidence type="ECO:0000256" key="16">
    <source>
        <dbReference type="SAM" id="SignalP"/>
    </source>
</evidence>
<dbReference type="InterPro" id="IPR027417">
    <property type="entry name" value="P-loop_NTPase"/>
</dbReference>
<dbReference type="Pfam" id="PF00636">
    <property type="entry name" value="Ribonuclease_3"/>
    <property type="match status" value="2"/>
</dbReference>
<dbReference type="EMBL" id="JAPWDS010000002">
    <property type="protein sequence ID" value="KAJ5513779.1"/>
    <property type="molecule type" value="Genomic_DNA"/>
</dbReference>
<dbReference type="GO" id="GO:0005524">
    <property type="term" value="F:ATP binding"/>
    <property type="evidence" value="ECO:0007669"/>
    <property type="project" value="UniProtKB-KW"/>
</dbReference>
<dbReference type="InterPro" id="IPR000999">
    <property type="entry name" value="RNase_III_dom"/>
</dbReference>
<dbReference type="PROSITE" id="PS51192">
    <property type="entry name" value="HELICASE_ATP_BIND_1"/>
    <property type="match status" value="1"/>
</dbReference>
<dbReference type="Pfam" id="PF00270">
    <property type="entry name" value="DEAD"/>
    <property type="match status" value="1"/>
</dbReference>
<dbReference type="Gene3D" id="3.40.50.300">
    <property type="entry name" value="P-loop containing nucleotide triphosphate hydrolases"/>
    <property type="match status" value="2"/>
</dbReference>
<keyword evidence="9" id="KW-0067">ATP-binding</keyword>
<dbReference type="FunFam" id="3.40.50.300:FF:001669">
    <property type="entry name" value="Dicer-like protein 1"/>
    <property type="match status" value="1"/>
</dbReference>
<evidence type="ECO:0000256" key="14">
    <source>
        <dbReference type="ARBA" id="ARBA00025403"/>
    </source>
</evidence>
<keyword evidence="11 15" id="KW-0694">RNA-binding</keyword>
<dbReference type="GO" id="GO:0003723">
    <property type="term" value="F:RNA binding"/>
    <property type="evidence" value="ECO:0007669"/>
    <property type="project" value="UniProtKB-UniRule"/>
</dbReference>
<accession>A0A9W9Y2C5</accession>
<dbReference type="GO" id="GO:0005737">
    <property type="term" value="C:cytoplasm"/>
    <property type="evidence" value="ECO:0007669"/>
    <property type="project" value="TreeGrafter"/>
</dbReference>
<dbReference type="FunFam" id="1.10.1520.10:FF:000032">
    <property type="entry name" value="Dicer-like protein 2"/>
    <property type="match status" value="1"/>
</dbReference>
<keyword evidence="3" id="KW-0930">Antiviral protein</keyword>
<dbReference type="GO" id="GO:0004386">
    <property type="term" value="F:helicase activity"/>
    <property type="evidence" value="ECO:0007669"/>
    <property type="project" value="UniProtKB-KW"/>
</dbReference>
<dbReference type="InterPro" id="IPR001650">
    <property type="entry name" value="Helicase_C-like"/>
</dbReference>
<keyword evidence="10" id="KW-0460">Magnesium</keyword>
<dbReference type="SMART" id="SM00487">
    <property type="entry name" value="DEXDc"/>
    <property type="match status" value="1"/>
</dbReference>
<evidence type="ECO:0000256" key="13">
    <source>
        <dbReference type="ARBA" id="ARBA00023211"/>
    </source>
</evidence>
<dbReference type="InterPro" id="IPR036389">
    <property type="entry name" value="RNase_III_sf"/>
</dbReference>
<evidence type="ECO:0000313" key="21">
    <source>
        <dbReference type="EMBL" id="KAJ5513779.1"/>
    </source>
</evidence>
<keyword evidence="7" id="KW-0378">Hydrolase</keyword>
<evidence type="ECO:0000256" key="7">
    <source>
        <dbReference type="ARBA" id="ARBA00022801"/>
    </source>
</evidence>
<dbReference type="SUPFAM" id="SSF52540">
    <property type="entry name" value="P-loop containing nucleoside triphosphate hydrolases"/>
    <property type="match status" value="1"/>
</dbReference>
<dbReference type="GO" id="GO:0004525">
    <property type="term" value="F:ribonuclease III activity"/>
    <property type="evidence" value="ECO:0007669"/>
    <property type="project" value="InterPro"/>
</dbReference>
<evidence type="ECO:0000256" key="9">
    <source>
        <dbReference type="ARBA" id="ARBA00022840"/>
    </source>
</evidence>
<keyword evidence="22" id="KW-1185">Reference proteome</keyword>
<dbReference type="PROSITE" id="PS00517">
    <property type="entry name" value="RNASE_3_1"/>
    <property type="match status" value="1"/>
</dbReference>